<sequence>AYGIEQGGKEAFVWDSRVPKIVRGSACACCQKRVSSVKNSCAAPLL</sequence>
<reference evidence="1 2" key="1">
    <citation type="journal article" date="2018" name="Front. Plant Sci.">
        <title>Red Clover (Trifolium pratense) and Zigzag Clover (T. medium) - A Picture of Genomic Similarities and Differences.</title>
        <authorList>
            <person name="Dluhosova J."/>
            <person name="Istvanek J."/>
            <person name="Nedelnik J."/>
            <person name="Repkova J."/>
        </authorList>
    </citation>
    <scope>NUCLEOTIDE SEQUENCE [LARGE SCALE GENOMIC DNA]</scope>
    <source>
        <strain evidence="2">cv. 10/8</strain>
        <tissue evidence="1">Leaf</tissue>
    </source>
</reference>
<name>A0A392PMW7_9FABA</name>
<dbReference type="AlphaFoldDB" id="A0A392PMW7"/>
<evidence type="ECO:0000313" key="1">
    <source>
        <dbReference type="EMBL" id="MCI13164.1"/>
    </source>
</evidence>
<accession>A0A392PMW7</accession>
<evidence type="ECO:0000313" key="2">
    <source>
        <dbReference type="Proteomes" id="UP000265520"/>
    </source>
</evidence>
<dbReference type="EMBL" id="LXQA010087134">
    <property type="protein sequence ID" value="MCI13164.1"/>
    <property type="molecule type" value="Genomic_DNA"/>
</dbReference>
<protein>
    <submittedName>
        <fullName evidence="1">Uncharacterized protein</fullName>
    </submittedName>
</protein>
<organism evidence="1 2">
    <name type="scientific">Trifolium medium</name>
    <dbReference type="NCBI Taxonomy" id="97028"/>
    <lineage>
        <taxon>Eukaryota</taxon>
        <taxon>Viridiplantae</taxon>
        <taxon>Streptophyta</taxon>
        <taxon>Embryophyta</taxon>
        <taxon>Tracheophyta</taxon>
        <taxon>Spermatophyta</taxon>
        <taxon>Magnoliopsida</taxon>
        <taxon>eudicotyledons</taxon>
        <taxon>Gunneridae</taxon>
        <taxon>Pentapetalae</taxon>
        <taxon>rosids</taxon>
        <taxon>fabids</taxon>
        <taxon>Fabales</taxon>
        <taxon>Fabaceae</taxon>
        <taxon>Papilionoideae</taxon>
        <taxon>50 kb inversion clade</taxon>
        <taxon>NPAAA clade</taxon>
        <taxon>Hologalegina</taxon>
        <taxon>IRL clade</taxon>
        <taxon>Trifolieae</taxon>
        <taxon>Trifolium</taxon>
    </lineage>
</organism>
<keyword evidence="2" id="KW-1185">Reference proteome</keyword>
<comment type="caution">
    <text evidence="1">The sequence shown here is derived from an EMBL/GenBank/DDBJ whole genome shotgun (WGS) entry which is preliminary data.</text>
</comment>
<dbReference type="Proteomes" id="UP000265520">
    <property type="component" value="Unassembled WGS sequence"/>
</dbReference>
<proteinExistence type="predicted"/>
<feature type="non-terminal residue" evidence="1">
    <location>
        <position position="1"/>
    </location>
</feature>